<dbReference type="PANTHER" id="PTHR43877">
    <property type="entry name" value="AMINOALKYLPHOSPHONATE N-ACETYLTRANSFERASE-RELATED-RELATED"/>
    <property type="match status" value="1"/>
</dbReference>
<dbReference type="InterPro" id="IPR000182">
    <property type="entry name" value="GNAT_dom"/>
</dbReference>
<evidence type="ECO:0000313" key="4">
    <source>
        <dbReference type="EMBL" id="SDI32930.1"/>
    </source>
</evidence>
<dbReference type="OrthoDB" id="8450419at2"/>
<dbReference type="Proteomes" id="UP000199093">
    <property type="component" value="Unassembled WGS sequence"/>
</dbReference>
<accession>A0A1G8JQV5</accession>
<sequence>MITPCTTSDIPALAALLRGLQSHHAAHLPQRFHDRATEADLRDVLHDALSEGAELLAYRVEGVPRGYLMWRWRERPASALEHPARLAQLDHIWTDPSWRRRGIARRLIAAFEARAARSGATGWIVALHSFNAASRGLMAGAGAQPSVEVLEKRLAPV</sequence>
<evidence type="ECO:0000313" key="5">
    <source>
        <dbReference type="Proteomes" id="UP000199093"/>
    </source>
</evidence>
<dbReference type="Gene3D" id="3.40.630.30">
    <property type="match status" value="1"/>
</dbReference>
<gene>
    <name evidence="4" type="ORF">SAMN04487993_1003172</name>
</gene>
<protein>
    <submittedName>
        <fullName evidence="4">Acetyltransferase (GNAT) family protein</fullName>
    </submittedName>
</protein>
<evidence type="ECO:0000256" key="1">
    <source>
        <dbReference type="ARBA" id="ARBA00022679"/>
    </source>
</evidence>
<dbReference type="CDD" id="cd04301">
    <property type="entry name" value="NAT_SF"/>
    <property type="match status" value="1"/>
</dbReference>
<dbReference type="GO" id="GO:0016747">
    <property type="term" value="F:acyltransferase activity, transferring groups other than amino-acyl groups"/>
    <property type="evidence" value="ECO:0007669"/>
    <property type="project" value="InterPro"/>
</dbReference>
<dbReference type="STRING" id="555512.SAMN04487993_1003172"/>
<organism evidence="4 5">
    <name type="scientific">Salipiger marinus</name>
    <dbReference type="NCBI Taxonomy" id="555512"/>
    <lineage>
        <taxon>Bacteria</taxon>
        <taxon>Pseudomonadati</taxon>
        <taxon>Pseudomonadota</taxon>
        <taxon>Alphaproteobacteria</taxon>
        <taxon>Rhodobacterales</taxon>
        <taxon>Roseobacteraceae</taxon>
        <taxon>Salipiger</taxon>
    </lineage>
</organism>
<dbReference type="AlphaFoldDB" id="A0A1G8JQV5"/>
<feature type="domain" description="N-acetyltransferase" evidence="3">
    <location>
        <begin position="1"/>
        <end position="157"/>
    </location>
</feature>
<dbReference type="EMBL" id="FNEJ01000003">
    <property type="protein sequence ID" value="SDI32930.1"/>
    <property type="molecule type" value="Genomic_DNA"/>
</dbReference>
<reference evidence="4 5" key="1">
    <citation type="submission" date="2016-10" db="EMBL/GenBank/DDBJ databases">
        <authorList>
            <person name="de Groot N.N."/>
        </authorList>
    </citation>
    <scope>NUCLEOTIDE SEQUENCE [LARGE SCALE GENOMIC DNA]</scope>
    <source>
        <strain evidence="4 5">DSM 26424</strain>
    </source>
</reference>
<name>A0A1G8JQV5_9RHOB</name>
<evidence type="ECO:0000256" key="2">
    <source>
        <dbReference type="ARBA" id="ARBA00023315"/>
    </source>
</evidence>
<keyword evidence="2" id="KW-0012">Acyltransferase</keyword>
<proteinExistence type="predicted"/>
<dbReference type="InterPro" id="IPR050832">
    <property type="entry name" value="Bact_Acetyltransf"/>
</dbReference>
<dbReference type="Pfam" id="PF00583">
    <property type="entry name" value="Acetyltransf_1"/>
    <property type="match status" value="1"/>
</dbReference>
<dbReference type="InterPro" id="IPR016181">
    <property type="entry name" value="Acyl_CoA_acyltransferase"/>
</dbReference>
<keyword evidence="1 4" id="KW-0808">Transferase</keyword>
<keyword evidence="5" id="KW-1185">Reference proteome</keyword>
<dbReference type="SUPFAM" id="SSF55729">
    <property type="entry name" value="Acyl-CoA N-acyltransferases (Nat)"/>
    <property type="match status" value="1"/>
</dbReference>
<dbReference type="RefSeq" id="WP_089844395.1">
    <property type="nucleotide sequence ID" value="NZ_FNEJ01000003.1"/>
</dbReference>
<evidence type="ECO:0000259" key="3">
    <source>
        <dbReference type="PROSITE" id="PS51186"/>
    </source>
</evidence>
<dbReference type="PROSITE" id="PS51186">
    <property type="entry name" value="GNAT"/>
    <property type="match status" value="1"/>
</dbReference>